<evidence type="ECO:0000313" key="2">
    <source>
        <dbReference type="EMBL" id="KAK3542770.1"/>
    </source>
</evidence>
<protein>
    <recommendedName>
        <fullName evidence="1">NXPE C-terminal domain-containing protein</fullName>
    </recommendedName>
</protein>
<comment type="caution">
    <text evidence="2">The sequence shown here is derived from an EMBL/GenBank/DDBJ whole genome shotgun (WGS) entry which is preliminary data.</text>
</comment>
<dbReference type="PANTHER" id="PTHR16165">
    <property type="entry name" value="NXPE FAMILY MEMBER"/>
    <property type="match status" value="1"/>
</dbReference>
<proteinExistence type="predicted"/>
<dbReference type="AlphaFoldDB" id="A0AAE0R3N4"/>
<evidence type="ECO:0000259" key="1">
    <source>
        <dbReference type="Pfam" id="PF24536"/>
    </source>
</evidence>
<dbReference type="InterPro" id="IPR057106">
    <property type="entry name" value="NXPE4_C"/>
</dbReference>
<feature type="domain" description="NXPE C-terminal" evidence="1">
    <location>
        <begin position="73"/>
        <end position="154"/>
    </location>
</feature>
<keyword evidence="3" id="KW-1185">Reference proteome</keyword>
<sequence length="159" mass="18313">MHRIKGTMDGAMYHQILDLKHLNLYTPRRVGPFMAVDSTNNILVSFRCHGPPIRFTSVRFSELRYVANEIDRIQATLVVIHTANLQKLDPENSMFYSNWFCLQIDTVLRAMFKGLSVKMLDAWEMTLAHHLPHDLYPPQAIIKNMVNVILSYICPAGKI</sequence>
<evidence type="ECO:0000313" key="3">
    <source>
        <dbReference type="Proteomes" id="UP001274896"/>
    </source>
</evidence>
<dbReference type="Pfam" id="PF24536">
    <property type="entry name" value="NXPE4_C"/>
    <property type="match status" value="1"/>
</dbReference>
<reference evidence="2" key="1">
    <citation type="submission" date="2023-06" db="EMBL/GenBank/DDBJ databases">
        <title>Male Hemibagrus guttatus genome.</title>
        <authorList>
            <person name="Bian C."/>
        </authorList>
    </citation>
    <scope>NUCLEOTIDE SEQUENCE</scope>
    <source>
        <strain evidence="2">Male_cb2023</strain>
        <tissue evidence="2">Muscle</tissue>
    </source>
</reference>
<dbReference type="Proteomes" id="UP001274896">
    <property type="component" value="Unassembled WGS sequence"/>
</dbReference>
<accession>A0AAE0R3N4</accession>
<gene>
    <name evidence="2" type="ORF">QTP70_002970</name>
</gene>
<dbReference type="PANTHER" id="PTHR16165:SF9">
    <property type="entry name" value="NXPE FAMILY MEMBER 3"/>
    <property type="match status" value="1"/>
</dbReference>
<organism evidence="2 3">
    <name type="scientific">Hemibagrus guttatus</name>
    <dbReference type="NCBI Taxonomy" id="175788"/>
    <lineage>
        <taxon>Eukaryota</taxon>
        <taxon>Metazoa</taxon>
        <taxon>Chordata</taxon>
        <taxon>Craniata</taxon>
        <taxon>Vertebrata</taxon>
        <taxon>Euteleostomi</taxon>
        <taxon>Actinopterygii</taxon>
        <taxon>Neopterygii</taxon>
        <taxon>Teleostei</taxon>
        <taxon>Ostariophysi</taxon>
        <taxon>Siluriformes</taxon>
        <taxon>Bagridae</taxon>
        <taxon>Hemibagrus</taxon>
    </lineage>
</organism>
<dbReference type="EMBL" id="JAUCMX010000006">
    <property type="protein sequence ID" value="KAK3542770.1"/>
    <property type="molecule type" value="Genomic_DNA"/>
</dbReference>
<name>A0AAE0R3N4_9TELE</name>